<dbReference type="InterPro" id="IPR051327">
    <property type="entry name" value="MATE_MepA_subfamily"/>
</dbReference>
<feature type="transmembrane region" description="Helical" evidence="10">
    <location>
        <begin position="270"/>
        <end position="291"/>
    </location>
</feature>
<accession>A0A845EY42</accession>
<dbReference type="PANTHER" id="PTHR43823">
    <property type="entry name" value="SPORULATION PROTEIN YKVU"/>
    <property type="match status" value="1"/>
</dbReference>
<proteinExistence type="inferred from homology"/>
<dbReference type="InterPro" id="IPR045070">
    <property type="entry name" value="MATE_MepA-like"/>
</dbReference>
<dbReference type="RefSeq" id="WP_160919102.1">
    <property type="nucleotide sequence ID" value="NZ_WMEY01000002.1"/>
</dbReference>
<comment type="subcellular location">
    <subcellularLocation>
        <location evidence="1">Cell membrane</location>
        <topology evidence="1">Multi-pass membrane protein</topology>
    </subcellularLocation>
</comment>
<keyword evidence="7 10" id="KW-1133">Transmembrane helix</keyword>
<evidence type="ECO:0000256" key="4">
    <source>
        <dbReference type="ARBA" id="ARBA00022448"/>
    </source>
</evidence>
<protein>
    <recommendedName>
        <fullName evidence="3">Multidrug export protein MepA</fullName>
    </recommendedName>
</protein>
<evidence type="ECO:0000256" key="7">
    <source>
        <dbReference type="ARBA" id="ARBA00022989"/>
    </source>
</evidence>
<evidence type="ECO:0000256" key="1">
    <source>
        <dbReference type="ARBA" id="ARBA00004651"/>
    </source>
</evidence>
<evidence type="ECO:0000256" key="5">
    <source>
        <dbReference type="ARBA" id="ARBA00022475"/>
    </source>
</evidence>
<keyword evidence="5" id="KW-1003">Cell membrane</keyword>
<dbReference type="InterPro" id="IPR002528">
    <property type="entry name" value="MATE_fam"/>
</dbReference>
<dbReference type="GO" id="GO:0046677">
    <property type="term" value="P:response to antibiotic"/>
    <property type="evidence" value="ECO:0007669"/>
    <property type="project" value="UniProtKB-KW"/>
</dbReference>
<dbReference type="CDD" id="cd13143">
    <property type="entry name" value="MATE_MepA_like"/>
    <property type="match status" value="1"/>
</dbReference>
<dbReference type="Proteomes" id="UP000447833">
    <property type="component" value="Unassembled WGS sequence"/>
</dbReference>
<reference evidence="11 12" key="1">
    <citation type="submission" date="2019-11" db="EMBL/GenBank/DDBJ databases">
        <title>Genome sequences of 17 halophilic strains isolated from different environments.</title>
        <authorList>
            <person name="Furrow R.E."/>
        </authorList>
    </citation>
    <scope>NUCLEOTIDE SEQUENCE [LARGE SCALE GENOMIC DNA]</scope>
    <source>
        <strain evidence="11 12">22506_14_FS</strain>
    </source>
</reference>
<feature type="transmembrane region" description="Helical" evidence="10">
    <location>
        <begin position="413"/>
        <end position="435"/>
    </location>
</feature>
<feature type="transmembrane region" description="Helical" evidence="10">
    <location>
        <begin position="20"/>
        <end position="42"/>
    </location>
</feature>
<dbReference type="Pfam" id="PF01554">
    <property type="entry name" value="MatE"/>
    <property type="match status" value="2"/>
</dbReference>
<organism evidence="11 12">
    <name type="scientific">Guptibacillus hwajinpoensis</name>
    <dbReference type="NCBI Taxonomy" id="208199"/>
    <lineage>
        <taxon>Bacteria</taxon>
        <taxon>Bacillati</taxon>
        <taxon>Bacillota</taxon>
        <taxon>Bacilli</taxon>
        <taxon>Bacillales</taxon>
        <taxon>Guptibacillaceae</taxon>
        <taxon>Guptibacillus</taxon>
    </lineage>
</organism>
<keyword evidence="9" id="KW-0046">Antibiotic resistance</keyword>
<feature type="transmembrane region" description="Helical" evidence="10">
    <location>
        <begin position="54"/>
        <end position="73"/>
    </location>
</feature>
<dbReference type="AlphaFoldDB" id="A0A845EY42"/>
<feature type="transmembrane region" description="Helical" evidence="10">
    <location>
        <begin position="388"/>
        <end position="407"/>
    </location>
</feature>
<keyword evidence="4" id="KW-0813">Transport</keyword>
<comment type="similarity">
    <text evidence="2">Belongs to the multi antimicrobial extrusion (MATE) (TC 2.A.66.1) family. MepA subfamily.</text>
</comment>
<feature type="transmembrane region" description="Helical" evidence="10">
    <location>
        <begin position="237"/>
        <end position="258"/>
    </location>
</feature>
<dbReference type="GO" id="GO:0005886">
    <property type="term" value="C:plasma membrane"/>
    <property type="evidence" value="ECO:0007669"/>
    <property type="project" value="UniProtKB-SubCell"/>
</dbReference>
<keyword evidence="8 10" id="KW-0472">Membrane</keyword>
<dbReference type="PIRSF" id="PIRSF006603">
    <property type="entry name" value="DinF"/>
    <property type="match status" value="1"/>
</dbReference>
<feature type="transmembrane region" description="Helical" evidence="10">
    <location>
        <begin position="94"/>
        <end position="117"/>
    </location>
</feature>
<evidence type="ECO:0000256" key="3">
    <source>
        <dbReference type="ARBA" id="ARBA00022106"/>
    </source>
</evidence>
<sequence length="460" mass="50558">MQKSHHLLMNKPVNVVFFKYFFPSLLGLMLMSINILIDGIFVGNGVGSTALASVNLAVPVFSMIISISLWIGIGGGTVYSMHLGEGNKVQARSVFSLAFFTTLFLLVLIGGVGVWNVEFISKILGANDDTLPFVVDYLSIMFLFGGIMGLQNMLSIFIRNDGNPRLSMIALAVSALSNIGLNYYMIFILHLGVKGAAIATIIGESLGLFVLLIHFISPHSTLRTLSFKWTWRKLSSIFSIGFPSFLAEMGALVLIAGYNLSVVYLLGTDGVAAFSVINYLHGFMFLAFFGIESTLQPMISYYYGAGETNRIIKSVQVGEKAAFALGATLFTIGMLAAPMLTSLFGLESEEIKSIAVQGIRLFFIAYLFMGLNFIYMTYFQSIGAIRSSIWIVILRSFVFLLAFLLILPQFFGIVGVWLALPLSEFFVALLLFFFARKQVMDPFAHKQMKISHKKTKGAGA</sequence>
<dbReference type="PANTHER" id="PTHR43823:SF4">
    <property type="entry name" value="SPORULATION PROTEIN YKVU"/>
    <property type="match status" value="1"/>
</dbReference>
<feature type="transmembrane region" description="Helical" evidence="10">
    <location>
        <begin position="321"/>
        <end position="346"/>
    </location>
</feature>
<evidence type="ECO:0000256" key="9">
    <source>
        <dbReference type="ARBA" id="ARBA00023251"/>
    </source>
</evidence>
<comment type="caution">
    <text evidence="11">The sequence shown here is derived from an EMBL/GenBank/DDBJ whole genome shotgun (WGS) entry which is preliminary data.</text>
</comment>
<name>A0A845EY42_9BACL</name>
<feature type="transmembrane region" description="Helical" evidence="10">
    <location>
        <begin position="169"/>
        <end position="189"/>
    </location>
</feature>
<feature type="transmembrane region" description="Helical" evidence="10">
    <location>
        <begin position="358"/>
        <end position="376"/>
    </location>
</feature>
<keyword evidence="6 10" id="KW-0812">Transmembrane</keyword>
<dbReference type="InterPro" id="IPR048279">
    <property type="entry name" value="MdtK-like"/>
</dbReference>
<dbReference type="GO" id="GO:0015297">
    <property type="term" value="F:antiporter activity"/>
    <property type="evidence" value="ECO:0007669"/>
    <property type="project" value="InterPro"/>
</dbReference>
<dbReference type="EMBL" id="WMEY01000002">
    <property type="protein sequence ID" value="MYL63512.1"/>
    <property type="molecule type" value="Genomic_DNA"/>
</dbReference>
<evidence type="ECO:0000256" key="2">
    <source>
        <dbReference type="ARBA" id="ARBA00008417"/>
    </source>
</evidence>
<gene>
    <name evidence="11" type="ORF">GLW07_09120</name>
</gene>
<feature type="transmembrane region" description="Helical" evidence="10">
    <location>
        <begin position="137"/>
        <end position="157"/>
    </location>
</feature>
<evidence type="ECO:0000256" key="8">
    <source>
        <dbReference type="ARBA" id="ARBA00023136"/>
    </source>
</evidence>
<evidence type="ECO:0000313" key="12">
    <source>
        <dbReference type="Proteomes" id="UP000447833"/>
    </source>
</evidence>
<evidence type="ECO:0000256" key="6">
    <source>
        <dbReference type="ARBA" id="ARBA00022692"/>
    </source>
</evidence>
<evidence type="ECO:0000313" key="11">
    <source>
        <dbReference type="EMBL" id="MYL63512.1"/>
    </source>
</evidence>
<feature type="transmembrane region" description="Helical" evidence="10">
    <location>
        <begin position="195"/>
        <end position="216"/>
    </location>
</feature>
<dbReference type="GO" id="GO:0042910">
    <property type="term" value="F:xenobiotic transmembrane transporter activity"/>
    <property type="evidence" value="ECO:0007669"/>
    <property type="project" value="InterPro"/>
</dbReference>
<evidence type="ECO:0000256" key="10">
    <source>
        <dbReference type="SAM" id="Phobius"/>
    </source>
</evidence>